<keyword evidence="3" id="KW-1185">Reference proteome</keyword>
<reference evidence="2 3" key="1">
    <citation type="journal article" date="2021" name="J. Hered.">
        <title>A chromosome-level genome assembly of the parasitoid wasp, Cotesia glomerata (Hymenoptera: Braconidae).</title>
        <authorList>
            <person name="Pinto B.J."/>
            <person name="Weis J.J."/>
            <person name="Gamble T."/>
            <person name="Ode P.J."/>
            <person name="Paul R."/>
            <person name="Zaspel J.M."/>
        </authorList>
    </citation>
    <scope>NUCLEOTIDE SEQUENCE [LARGE SCALE GENOMIC DNA]</scope>
    <source>
        <strain evidence="2">CgM1</strain>
    </source>
</reference>
<name>A0AAV7IZM9_COTGL</name>
<dbReference type="EMBL" id="JAHXZJ010000002">
    <property type="protein sequence ID" value="KAH0563818.1"/>
    <property type="molecule type" value="Genomic_DNA"/>
</dbReference>
<organism evidence="2 3">
    <name type="scientific">Cotesia glomerata</name>
    <name type="common">Lepidopteran parasitic wasp</name>
    <name type="synonym">Apanteles glomeratus</name>
    <dbReference type="NCBI Taxonomy" id="32391"/>
    <lineage>
        <taxon>Eukaryota</taxon>
        <taxon>Metazoa</taxon>
        <taxon>Ecdysozoa</taxon>
        <taxon>Arthropoda</taxon>
        <taxon>Hexapoda</taxon>
        <taxon>Insecta</taxon>
        <taxon>Pterygota</taxon>
        <taxon>Neoptera</taxon>
        <taxon>Endopterygota</taxon>
        <taxon>Hymenoptera</taxon>
        <taxon>Apocrita</taxon>
        <taxon>Ichneumonoidea</taxon>
        <taxon>Braconidae</taxon>
        <taxon>Microgastrinae</taxon>
        <taxon>Cotesia</taxon>
    </lineage>
</organism>
<proteinExistence type="predicted"/>
<sequence length="164" mass="18481">MLNSCLHSRPFFLRCTRACKSCHGETCLNSADIVEENDDDDDDEEIVPEDQDAEGIGPAREFVIKPGYLQIMQGIYGTNSDDSEDDNDNDNNGNNDPSTRQQASEDVWQPEGDIILLNLTSTIIHELEVVTWKNSLKRGDVVWKPQITSMLFSSKQCALYVEHD</sequence>
<gene>
    <name evidence="2" type="ORF">KQX54_006996</name>
</gene>
<evidence type="ECO:0000313" key="2">
    <source>
        <dbReference type="EMBL" id="KAH0563818.1"/>
    </source>
</evidence>
<comment type="caution">
    <text evidence="2">The sequence shown here is derived from an EMBL/GenBank/DDBJ whole genome shotgun (WGS) entry which is preliminary data.</text>
</comment>
<accession>A0AAV7IZM9</accession>
<evidence type="ECO:0000313" key="3">
    <source>
        <dbReference type="Proteomes" id="UP000826195"/>
    </source>
</evidence>
<dbReference type="Proteomes" id="UP000826195">
    <property type="component" value="Unassembled WGS sequence"/>
</dbReference>
<evidence type="ECO:0000256" key="1">
    <source>
        <dbReference type="SAM" id="MobiDB-lite"/>
    </source>
</evidence>
<feature type="region of interest" description="Disordered" evidence="1">
    <location>
        <begin position="34"/>
        <end position="58"/>
    </location>
</feature>
<feature type="region of interest" description="Disordered" evidence="1">
    <location>
        <begin position="75"/>
        <end position="106"/>
    </location>
</feature>
<protein>
    <submittedName>
        <fullName evidence="2">Uncharacterized protein</fullName>
    </submittedName>
</protein>
<feature type="compositionally biased region" description="Acidic residues" evidence="1">
    <location>
        <begin position="34"/>
        <end position="53"/>
    </location>
</feature>
<dbReference type="AlphaFoldDB" id="A0AAV7IZM9"/>